<evidence type="ECO:0000313" key="4">
    <source>
        <dbReference type="Proteomes" id="UP000179024"/>
    </source>
</evidence>
<evidence type="ECO:0000313" key="3">
    <source>
        <dbReference type="EMBL" id="OGK39414.1"/>
    </source>
</evidence>
<gene>
    <name evidence="3" type="ORF">A3F34_02805</name>
</gene>
<protein>
    <recommendedName>
        <fullName evidence="2">Glucose/Sorbosone dehydrogenase domain-containing protein</fullName>
    </recommendedName>
</protein>
<dbReference type="Gene3D" id="2.120.10.30">
    <property type="entry name" value="TolB, C-terminal domain"/>
    <property type="match status" value="1"/>
</dbReference>
<dbReference type="InterPro" id="IPR011042">
    <property type="entry name" value="6-blade_b-propeller_TolB-like"/>
</dbReference>
<sequence length="396" mass="43673">MKIRKYSLVILVVVLIIGLGIYWRGQKTHQVSPLQNIITKEIAQLKGDDEAVDYKVESFAENLFVPWEIVFTSERRILLTERDGKIRAIENGILRPDPLISFSEVSSKDEEGLMGLALDPHYSQNKLLYACLAYGNQPDMFDKVVVLEDKNSFIELKGAILDRIPAAEFHAGCRLGFGPDEKLYITTGDATKKELAQDLNSLAGKILRINTDGTIPTDNPFPNSPVYSLGHRNSQGIAWQPGSGLLVATEHGPTVFDGPPGGDEINIIKPGLNYGWPLVSHEKNREGLIAPKIIFTPAVAPAAAMFYSGTVFPQFKNNFLFGGLKGEGVFHVVFSAENPESIIEYERLPDINVGRVRAITEGPDGLIYFSTSNKDGRGSAKQGDDRIYRLVPKTSQ</sequence>
<keyword evidence="1" id="KW-0812">Transmembrane</keyword>
<evidence type="ECO:0000256" key="1">
    <source>
        <dbReference type="SAM" id="Phobius"/>
    </source>
</evidence>
<feature type="transmembrane region" description="Helical" evidence="1">
    <location>
        <begin position="7"/>
        <end position="25"/>
    </location>
</feature>
<dbReference type="PANTHER" id="PTHR19328">
    <property type="entry name" value="HEDGEHOG-INTERACTING PROTEIN"/>
    <property type="match status" value="1"/>
</dbReference>
<dbReference type="AlphaFoldDB" id="A0A1F7I7S4"/>
<organism evidence="3 4">
    <name type="scientific">Candidatus Roizmanbacteria bacterium RIFCSPHIGHO2_12_FULL_44_10</name>
    <dbReference type="NCBI Taxonomy" id="1802054"/>
    <lineage>
        <taxon>Bacteria</taxon>
        <taxon>Candidatus Roizmaniibacteriota</taxon>
    </lineage>
</organism>
<reference evidence="3 4" key="1">
    <citation type="journal article" date="2016" name="Nat. Commun.">
        <title>Thousands of microbial genomes shed light on interconnected biogeochemical processes in an aquifer system.</title>
        <authorList>
            <person name="Anantharaman K."/>
            <person name="Brown C.T."/>
            <person name="Hug L.A."/>
            <person name="Sharon I."/>
            <person name="Castelle C.J."/>
            <person name="Probst A.J."/>
            <person name="Thomas B.C."/>
            <person name="Singh A."/>
            <person name="Wilkins M.J."/>
            <person name="Karaoz U."/>
            <person name="Brodie E.L."/>
            <person name="Williams K.H."/>
            <person name="Hubbard S.S."/>
            <person name="Banfield J.F."/>
        </authorList>
    </citation>
    <scope>NUCLEOTIDE SEQUENCE [LARGE SCALE GENOMIC DNA]</scope>
</reference>
<proteinExistence type="predicted"/>
<dbReference type="SUPFAM" id="SSF50952">
    <property type="entry name" value="Soluble quinoprotein glucose dehydrogenase"/>
    <property type="match status" value="1"/>
</dbReference>
<dbReference type="Proteomes" id="UP000179024">
    <property type="component" value="Unassembled WGS sequence"/>
</dbReference>
<keyword evidence="1" id="KW-0472">Membrane</keyword>
<dbReference type="PANTHER" id="PTHR19328:SF13">
    <property type="entry name" value="HIPL1 PROTEIN"/>
    <property type="match status" value="1"/>
</dbReference>
<dbReference type="InterPro" id="IPR011041">
    <property type="entry name" value="Quinoprot_gluc/sorb_DH_b-prop"/>
</dbReference>
<comment type="caution">
    <text evidence="3">The sequence shown here is derived from an EMBL/GenBank/DDBJ whole genome shotgun (WGS) entry which is preliminary data.</text>
</comment>
<accession>A0A1F7I7S4</accession>
<keyword evidence="1" id="KW-1133">Transmembrane helix</keyword>
<dbReference type="InterPro" id="IPR012938">
    <property type="entry name" value="Glc/Sorbosone_DH"/>
</dbReference>
<dbReference type="Pfam" id="PF07995">
    <property type="entry name" value="GSDH"/>
    <property type="match status" value="1"/>
</dbReference>
<evidence type="ECO:0000259" key="2">
    <source>
        <dbReference type="Pfam" id="PF07995"/>
    </source>
</evidence>
<name>A0A1F7I7S4_9BACT</name>
<feature type="domain" description="Glucose/Sorbosone dehydrogenase" evidence="2">
    <location>
        <begin position="65"/>
        <end position="377"/>
    </location>
</feature>
<dbReference type="EMBL" id="MGAE01000019">
    <property type="protein sequence ID" value="OGK39414.1"/>
    <property type="molecule type" value="Genomic_DNA"/>
</dbReference>